<gene>
    <name evidence="3" type="primary">dadA</name>
    <name evidence="3" type="ORF">PD5205_02576</name>
</gene>
<dbReference type="STRING" id="48664.BER92_12435"/>
<dbReference type="PRINTS" id="PR00420">
    <property type="entry name" value="RNGMNOXGNASE"/>
</dbReference>
<dbReference type="Gene3D" id="3.30.9.10">
    <property type="entry name" value="D-Amino Acid Oxidase, subunit A, domain 2"/>
    <property type="match status" value="1"/>
</dbReference>
<dbReference type="PANTHER" id="PTHR13847">
    <property type="entry name" value="SARCOSINE DEHYDROGENASE-RELATED"/>
    <property type="match status" value="1"/>
</dbReference>
<sequence length="416" mass="45278">MTGARVDVVVVGAGAIGLATALALVEAGRHVRILDAGALGAATSYGNCGTITPSHAPPLAAPGMLAQALKWMLTSDAPLYIPPRLDPALWRWLLRFARRCNARDWQTSAQARAALLGDARHRFDDWVQRYALDCEFRSDGLDYVFGDAGRFAQYREECTVLAQWGIQAEVIDGADYARQDPAFRSGIAGAIHFPGDAHLRPERYTAELASVLRARGAAIDEHCRVDAVLPEAHGACVHTQHGQLHAREVVIATGPWSPVLAAQLGLRLPVQAGKGYSITYSAPSLMPRRPVVLKDRWVFVVPWRDRLRIGSTMEFSGYDTQLNPTRLAALERAAADYLHAPAGPAVIERWYGWRPMTWDDVPVLGAVPGRPHVWLAAGHGMLGISMSTASGQLMADLITGRAPALDPHPYRAERFA</sequence>
<dbReference type="eggNOG" id="COG0665">
    <property type="taxonomic scope" value="Bacteria"/>
</dbReference>
<proteinExistence type="predicted"/>
<evidence type="ECO:0000313" key="4">
    <source>
        <dbReference type="Proteomes" id="UP000195953"/>
    </source>
</evidence>
<dbReference type="GO" id="GO:0016491">
    <property type="term" value="F:oxidoreductase activity"/>
    <property type="evidence" value="ECO:0007669"/>
    <property type="project" value="UniProtKB-KW"/>
</dbReference>
<dbReference type="Proteomes" id="UP000195953">
    <property type="component" value="Chromosome 1"/>
</dbReference>
<reference evidence="3 4" key="1">
    <citation type="submission" date="2017-05" db="EMBL/GenBank/DDBJ databases">
        <authorList>
            <person name="Song R."/>
            <person name="Chenine A.L."/>
            <person name="Ruprecht R.M."/>
        </authorList>
    </citation>
    <scope>NUCLEOTIDE SEQUENCE [LARGE SCALE GENOMIC DNA]</scope>
    <source>
        <strain evidence="3">PD5205</strain>
    </source>
</reference>
<dbReference type="Gene3D" id="3.50.50.60">
    <property type="entry name" value="FAD/NAD(P)-binding domain"/>
    <property type="match status" value="2"/>
</dbReference>
<protein>
    <submittedName>
        <fullName evidence="3">D-amino acid dehydrogenase subunit</fullName>
    </submittedName>
</protein>
<dbReference type="PANTHER" id="PTHR13847:SF289">
    <property type="entry name" value="GLYCINE OXIDASE"/>
    <property type="match status" value="1"/>
</dbReference>
<dbReference type="RefSeq" id="WP_002814536.1">
    <property type="nucleotide sequence ID" value="NZ_CP016830.1"/>
</dbReference>
<evidence type="ECO:0000256" key="1">
    <source>
        <dbReference type="ARBA" id="ARBA00023002"/>
    </source>
</evidence>
<evidence type="ECO:0000259" key="2">
    <source>
        <dbReference type="Pfam" id="PF01266"/>
    </source>
</evidence>
<dbReference type="KEGG" id="xfr:BER92_12435"/>
<keyword evidence="1" id="KW-0560">Oxidoreductase</keyword>
<dbReference type="OrthoDB" id="9805337at2"/>
<evidence type="ECO:0000313" key="3">
    <source>
        <dbReference type="EMBL" id="SMR03867.1"/>
    </source>
</evidence>
<dbReference type="Pfam" id="PF01266">
    <property type="entry name" value="DAO"/>
    <property type="match status" value="1"/>
</dbReference>
<dbReference type="InterPro" id="IPR036188">
    <property type="entry name" value="FAD/NAD-bd_sf"/>
</dbReference>
<accession>A0A1Y6HKH9</accession>
<organism evidence="3 4">
    <name type="scientific">Xanthomonas fragariae</name>
    <dbReference type="NCBI Taxonomy" id="48664"/>
    <lineage>
        <taxon>Bacteria</taxon>
        <taxon>Pseudomonadati</taxon>
        <taxon>Pseudomonadota</taxon>
        <taxon>Gammaproteobacteria</taxon>
        <taxon>Lysobacterales</taxon>
        <taxon>Lysobacteraceae</taxon>
        <taxon>Xanthomonas</taxon>
    </lineage>
</organism>
<dbReference type="EMBL" id="LT853885">
    <property type="protein sequence ID" value="SMR03867.1"/>
    <property type="molecule type" value="Genomic_DNA"/>
</dbReference>
<dbReference type="GO" id="GO:0005737">
    <property type="term" value="C:cytoplasm"/>
    <property type="evidence" value="ECO:0007669"/>
    <property type="project" value="TreeGrafter"/>
</dbReference>
<dbReference type="SUPFAM" id="SSF51905">
    <property type="entry name" value="FAD/NAD(P)-binding domain"/>
    <property type="match status" value="1"/>
</dbReference>
<dbReference type="AlphaFoldDB" id="A0A1Y6HKH9"/>
<name>A0A1Y6HKH9_9XANT</name>
<dbReference type="InterPro" id="IPR006076">
    <property type="entry name" value="FAD-dep_OxRdtase"/>
</dbReference>
<dbReference type="SUPFAM" id="SSF54373">
    <property type="entry name" value="FAD-linked reductases, C-terminal domain"/>
    <property type="match status" value="1"/>
</dbReference>
<feature type="domain" description="FAD dependent oxidoreductase" evidence="2">
    <location>
        <begin position="7"/>
        <end position="397"/>
    </location>
</feature>